<dbReference type="PANTHER" id="PTHR12652:SF25">
    <property type="entry name" value="MICROBODY (PEROXISOME) PROLIFERATION PROTEIN PEROXIN 11C (EUROFUNG)"/>
    <property type="match status" value="1"/>
</dbReference>
<proteinExistence type="predicted"/>
<organism evidence="6">
    <name type="scientific">Odontella aurita</name>
    <dbReference type="NCBI Taxonomy" id="265563"/>
    <lineage>
        <taxon>Eukaryota</taxon>
        <taxon>Sar</taxon>
        <taxon>Stramenopiles</taxon>
        <taxon>Ochrophyta</taxon>
        <taxon>Bacillariophyta</taxon>
        <taxon>Mediophyceae</taxon>
        <taxon>Biddulphiophycidae</taxon>
        <taxon>Eupodiscales</taxon>
        <taxon>Odontellaceae</taxon>
        <taxon>Odontella</taxon>
    </lineage>
</organism>
<dbReference type="Pfam" id="PF05648">
    <property type="entry name" value="PEX11"/>
    <property type="match status" value="1"/>
</dbReference>
<evidence type="ECO:0000256" key="3">
    <source>
        <dbReference type="ARBA" id="ARBA00023140"/>
    </source>
</evidence>
<dbReference type="AlphaFoldDB" id="A0A7S4J5P6"/>
<feature type="compositionally biased region" description="Polar residues" evidence="5">
    <location>
        <begin position="1"/>
        <end position="13"/>
    </location>
</feature>
<evidence type="ECO:0000256" key="1">
    <source>
        <dbReference type="ARBA" id="ARBA00022593"/>
    </source>
</evidence>
<dbReference type="GO" id="GO:0005778">
    <property type="term" value="C:peroxisomal membrane"/>
    <property type="evidence" value="ECO:0007669"/>
    <property type="project" value="UniProtKB-SubCell"/>
</dbReference>
<evidence type="ECO:0000256" key="5">
    <source>
        <dbReference type="SAM" id="MobiDB-lite"/>
    </source>
</evidence>
<sequence length="329" mass="37528">MTRPVATSPSLFSSEEVAAPPDLQPTDAWEDSDEDIRDARKDGEGCNADVDVKPSLSLSCKSSEGATTLGSIDSFLSSWTTWSCNALLTDRALSVLQWSLWLSSRLARPEIYRRSRFRRLRQLSDRMNPEMSPGLRAMYARISDTRYAIRLNGLPLSLHAARTGSWGAGWDGDPRIEKLGRVMAWSMAFYYPLEHVAYARWVAPKWITADAERYTALSCRFWAVYIWADWASSILKLKELGRRKAKLEEEERNGHIMVEEATDKKKEIDQAVKQQWLHMARCALFALPAIHWSLPKWEKDPWLSENVVNGLMFAGSITNFYQSICAQRT</sequence>
<accession>A0A7S4J5P6</accession>
<dbReference type="InterPro" id="IPR008733">
    <property type="entry name" value="PEX11"/>
</dbReference>
<protein>
    <submittedName>
        <fullName evidence="6">Uncharacterized protein</fullName>
    </submittedName>
</protein>
<comment type="subcellular location">
    <subcellularLocation>
        <location evidence="4">Peroxisome membrane</location>
    </subcellularLocation>
</comment>
<name>A0A7S4J5P6_9STRA</name>
<keyword evidence="2" id="KW-0472">Membrane</keyword>
<keyword evidence="1" id="KW-0962">Peroxisome biogenesis</keyword>
<keyword evidence="3" id="KW-0576">Peroxisome</keyword>
<evidence type="ECO:0000313" key="6">
    <source>
        <dbReference type="EMBL" id="CAE2252791.1"/>
    </source>
</evidence>
<dbReference type="GO" id="GO:0016559">
    <property type="term" value="P:peroxisome fission"/>
    <property type="evidence" value="ECO:0007669"/>
    <property type="project" value="InterPro"/>
</dbReference>
<dbReference type="PANTHER" id="PTHR12652">
    <property type="entry name" value="PEROXISOMAL BIOGENESIS FACTOR 11"/>
    <property type="match status" value="1"/>
</dbReference>
<gene>
    <name evidence="6" type="ORF">OAUR00152_LOCUS22224</name>
</gene>
<evidence type="ECO:0000256" key="4">
    <source>
        <dbReference type="ARBA" id="ARBA00046271"/>
    </source>
</evidence>
<evidence type="ECO:0000256" key="2">
    <source>
        <dbReference type="ARBA" id="ARBA00023136"/>
    </source>
</evidence>
<reference evidence="6" key="1">
    <citation type="submission" date="2021-01" db="EMBL/GenBank/DDBJ databases">
        <authorList>
            <person name="Corre E."/>
            <person name="Pelletier E."/>
            <person name="Niang G."/>
            <person name="Scheremetjew M."/>
            <person name="Finn R."/>
            <person name="Kale V."/>
            <person name="Holt S."/>
            <person name="Cochrane G."/>
            <person name="Meng A."/>
            <person name="Brown T."/>
            <person name="Cohen L."/>
        </authorList>
    </citation>
    <scope>NUCLEOTIDE SEQUENCE</scope>
    <source>
        <strain evidence="6">Isolate 1302-5</strain>
    </source>
</reference>
<feature type="region of interest" description="Disordered" evidence="5">
    <location>
        <begin position="1"/>
        <end position="45"/>
    </location>
</feature>
<dbReference type="EMBL" id="HBKQ01032522">
    <property type="protein sequence ID" value="CAE2252791.1"/>
    <property type="molecule type" value="Transcribed_RNA"/>
</dbReference>